<dbReference type="PANTHER" id="PTHR39673:SF5">
    <property type="entry name" value="TUNGSTEN-CONTAINING FORMYLMETHANOFURAN DEHYDROGENASE 2 SUBUNIT C"/>
    <property type="match status" value="1"/>
</dbReference>
<evidence type="ECO:0000313" key="3">
    <source>
        <dbReference type="Proteomes" id="UP000654279"/>
    </source>
</evidence>
<dbReference type="InterPro" id="IPR002489">
    <property type="entry name" value="Glu_synth_asu_C"/>
</dbReference>
<evidence type="ECO:0000313" key="2">
    <source>
        <dbReference type="EMBL" id="MBC8528578.1"/>
    </source>
</evidence>
<dbReference type="PIRSF" id="PIRSF006519">
    <property type="entry name" value="GOGAT_dom3"/>
    <property type="match status" value="1"/>
</dbReference>
<dbReference type="PANTHER" id="PTHR39673">
    <property type="entry name" value="TUNGSTEN FORMYLMETHANOFURAN DEHYDROGENASE, SUBUNIT C (FWDC)"/>
    <property type="match status" value="1"/>
</dbReference>
<dbReference type="InterPro" id="IPR035710">
    <property type="entry name" value="Archaeal_gltB"/>
</dbReference>
<comment type="caution">
    <text evidence="2">The sequence shown here is derived from an EMBL/GenBank/DDBJ whole genome shotgun (WGS) entry which is preliminary data.</text>
</comment>
<dbReference type="InterPro" id="IPR012061">
    <property type="entry name" value="Glu_synth_lsu_3"/>
</dbReference>
<gene>
    <name evidence="2" type="ORF">H8699_03895</name>
</gene>
<protein>
    <submittedName>
        <fullName evidence="2">Glutamate synthase</fullName>
    </submittedName>
</protein>
<evidence type="ECO:0000259" key="1">
    <source>
        <dbReference type="Pfam" id="PF01493"/>
    </source>
</evidence>
<dbReference type="CDD" id="cd00981">
    <property type="entry name" value="arch_gltB"/>
    <property type="match status" value="1"/>
</dbReference>
<sequence length="241" mass="25516">MRIDASGMHFKDLNDQIRNCADASIQVENCVGQRYLAAAMGEDKALEIHGTPGNALGAYLDGGCVTVYGNCQEATGNTMNAGTITVHGSCGDATGYAMRGGRIFVQGDAGYRAGIHMKAYEQKVPALVIGGRTGSFLGEYQAGGVIVVLGLGTQDQVPVGPFCGTGMHGGRIYIRCKTPPEGLPAQVAAHTACEEDKAELRPLLEAYCAAFGLDAEALMRDDYCLLTPNTQNPYRQLYTPN</sequence>
<accession>A0A926CYQ9</accession>
<dbReference type="GO" id="GO:0016491">
    <property type="term" value="F:oxidoreductase activity"/>
    <property type="evidence" value="ECO:0007669"/>
    <property type="project" value="InterPro"/>
</dbReference>
<dbReference type="Pfam" id="PF01493">
    <property type="entry name" value="GXGXG"/>
    <property type="match status" value="1"/>
</dbReference>
<name>A0A926CYQ9_9FIRM</name>
<keyword evidence="3" id="KW-1185">Reference proteome</keyword>
<dbReference type="EMBL" id="JACRSO010000001">
    <property type="protein sequence ID" value="MBC8528578.1"/>
    <property type="molecule type" value="Genomic_DNA"/>
</dbReference>
<proteinExistence type="predicted"/>
<dbReference type="Gene3D" id="2.160.20.60">
    <property type="entry name" value="Glutamate synthase, alpha subunit, C-terminal domain"/>
    <property type="match status" value="1"/>
</dbReference>
<dbReference type="AlphaFoldDB" id="A0A926CYQ9"/>
<reference evidence="2" key="1">
    <citation type="submission" date="2020-08" db="EMBL/GenBank/DDBJ databases">
        <title>Genome public.</title>
        <authorList>
            <person name="Liu C."/>
            <person name="Sun Q."/>
        </authorList>
    </citation>
    <scope>NUCLEOTIDE SEQUENCE</scope>
    <source>
        <strain evidence="2">NSJ-44</strain>
    </source>
</reference>
<feature type="domain" description="Glutamate synthase alpha subunit C-terminal" evidence="1">
    <location>
        <begin position="26"/>
        <end position="175"/>
    </location>
</feature>
<dbReference type="Proteomes" id="UP000654279">
    <property type="component" value="Unassembled WGS sequence"/>
</dbReference>
<dbReference type="SUPFAM" id="SSF69336">
    <property type="entry name" value="Alpha subunit of glutamate synthase, C-terminal domain"/>
    <property type="match status" value="1"/>
</dbReference>
<dbReference type="InterPro" id="IPR036485">
    <property type="entry name" value="Glu_synth_asu_C_sf"/>
</dbReference>
<organism evidence="2 3">
    <name type="scientific">Luoshenia tenuis</name>
    <dbReference type="NCBI Taxonomy" id="2763654"/>
    <lineage>
        <taxon>Bacteria</taxon>
        <taxon>Bacillati</taxon>
        <taxon>Bacillota</taxon>
        <taxon>Clostridia</taxon>
        <taxon>Christensenellales</taxon>
        <taxon>Christensenellaceae</taxon>
        <taxon>Luoshenia</taxon>
    </lineage>
</organism>
<dbReference type="RefSeq" id="WP_249284566.1">
    <property type="nucleotide sequence ID" value="NZ_JACRSO010000001.1"/>
</dbReference>